<dbReference type="AlphaFoldDB" id="G9EKK8"/>
<dbReference type="InParanoid" id="G9EKK8"/>
<proteinExistence type="predicted"/>
<protein>
    <submittedName>
        <fullName evidence="1">Uncharacterized protein</fullName>
    </submittedName>
</protein>
<keyword evidence="2" id="KW-1185">Reference proteome</keyword>
<sequence>MLLNYLRSIVPEDLCRSVAVMKGFKAVHSADATLSDI</sequence>
<dbReference type="HOGENOM" id="CLU_3345278_0_0_6"/>
<dbReference type="Proteomes" id="UP000002770">
    <property type="component" value="Unassembled WGS sequence"/>
</dbReference>
<dbReference type="EMBL" id="JH413801">
    <property type="protein sequence ID" value="EHL32359.1"/>
    <property type="molecule type" value="Genomic_DNA"/>
</dbReference>
<evidence type="ECO:0000313" key="1">
    <source>
        <dbReference type="EMBL" id="EHL32359.1"/>
    </source>
</evidence>
<organism evidence="1 2">
    <name type="scientific">Legionella drancourtii LLAP12</name>
    <dbReference type="NCBI Taxonomy" id="658187"/>
    <lineage>
        <taxon>Bacteria</taxon>
        <taxon>Pseudomonadati</taxon>
        <taxon>Pseudomonadota</taxon>
        <taxon>Gammaproteobacteria</taxon>
        <taxon>Legionellales</taxon>
        <taxon>Legionellaceae</taxon>
        <taxon>Legionella</taxon>
    </lineage>
</organism>
<name>G9EKK8_9GAMM</name>
<accession>G9EKK8</accession>
<gene>
    <name evidence="1" type="ORF">LDG_5743</name>
</gene>
<evidence type="ECO:0000313" key="2">
    <source>
        <dbReference type="Proteomes" id="UP000002770"/>
    </source>
</evidence>
<reference evidence="1 2" key="1">
    <citation type="journal article" date="2011" name="BMC Genomics">
        <title>Insight into cross-talk between intra-amoebal pathogens.</title>
        <authorList>
            <person name="Gimenez G."/>
            <person name="Bertelli C."/>
            <person name="Moliner C."/>
            <person name="Robert C."/>
            <person name="Raoult D."/>
            <person name="Fournier P.E."/>
            <person name="Greub G."/>
        </authorList>
    </citation>
    <scope>NUCLEOTIDE SEQUENCE [LARGE SCALE GENOMIC DNA]</scope>
    <source>
        <strain evidence="1 2">LLAP12</strain>
    </source>
</reference>